<evidence type="ECO:0000259" key="2">
    <source>
        <dbReference type="Pfam" id="PF07603"/>
    </source>
</evidence>
<evidence type="ECO:0000313" key="3">
    <source>
        <dbReference type="EMBL" id="MFC4983194.1"/>
    </source>
</evidence>
<feature type="region of interest" description="Disordered" evidence="1">
    <location>
        <begin position="1"/>
        <end position="20"/>
    </location>
</feature>
<proteinExistence type="predicted"/>
<evidence type="ECO:0000256" key="1">
    <source>
        <dbReference type="SAM" id="MobiDB-lite"/>
    </source>
</evidence>
<dbReference type="GeneID" id="31235629"/>
<sequence>MPNARTGGLPSPASYTNQGNGTVRDNVTCLLWQRTPAPQRHTFTDARAYCARLKLVGDGWRLPSRIEVMSLVDTTRSGPAIDTTAFPGTPARFFWTSSPWAVTKAPPRAWIVNFYEGLTSNAAEQSGSYQVRCVRGGSGSGSPAYRTGGGRVTDPTTGLTWQRATAPGTMSPAAADAYCAALTVGGRAWRLPTVKELATLVDDSRVSPAIDRAAFPDTPGTGAYWSASAFAPETSQRWFLSYNDGITSHRQLAGAYVRYVS</sequence>
<dbReference type="Pfam" id="PF07603">
    <property type="entry name" value="Lcl_C"/>
    <property type="match status" value="2"/>
</dbReference>
<evidence type="ECO:0000313" key="4">
    <source>
        <dbReference type="Proteomes" id="UP001595908"/>
    </source>
</evidence>
<dbReference type="EMBL" id="JBHSJE010000014">
    <property type="protein sequence ID" value="MFC4983194.1"/>
    <property type="molecule type" value="Genomic_DNA"/>
</dbReference>
<accession>A0ABV9VK21</accession>
<reference evidence="4" key="1">
    <citation type="journal article" date="2019" name="Int. J. Syst. Evol. Microbiol.">
        <title>The Global Catalogue of Microorganisms (GCM) 10K type strain sequencing project: providing services to taxonomists for standard genome sequencing and annotation.</title>
        <authorList>
            <consortium name="The Broad Institute Genomics Platform"/>
            <consortium name="The Broad Institute Genome Sequencing Center for Infectious Disease"/>
            <person name="Wu L."/>
            <person name="Ma J."/>
        </authorList>
    </citation>
    <scope>NUCLEOTIDE SEQUENCE [LARGE SCALE GENOMIC DNA]</scope>
    <source>
        <strain evidence="4">ICMP 257</strain>
    </source>
</reference>
<dbReference type="InterPro" id="IPR011460">
    <property type="entry name" value="Lcl_C"/>
</dbReference>
<dbReference type="RefSeq" id="WP_051709760.1">
    <property type="nucleotide sequence ID" value="NZ_JBHSJE010000014.1"/>
</dbReference>
<comment type="caution">
    <text evidence="3">The sequence shown here is derived from an EMBL/GenBank/DDBJ whole genome shotgun (WGS) entry which is preliminary data.</text>
</comment>
<protein>
    <submittedName>
        <fullName evidence="3">DUF1566 domain-containing protein</fullName>
    </submittedName>
</protein>
<organism evidence="3 4">
    <name type="scientific">Streptomyces atroolivaceus</name>
    <dbReference type="NCBI Taxonomy" id="66869"/>
    <lineage>
        <taxon>Bacteria</taxon>
        <taxon>Bacillati</taxon>
        <taxon>Actinomycetota</taxon>
        <taxon>Actinomycetes</taxon>
        <taxon>Kitasatosporales</taxon>
        <taxon>Streptomycetaceae</taxon>
        <taxon>Streptomyces</taxon>
    </lineage>
</organism>
<name>A0ABV9VK21_STRAZ</name>
<dbReference type="Proteomes" id="UP001595908">
    <property type="component" value="Unassembled WGS sequence"/>
</dbReference>
<feature type="domain" description="Lcl C-terminal" evidence="2">
    <location>
        <begin position="151"/>
        <end position="260"/>
    </location>
</feature>
<dbReference type="PANTHER" id="PTHR35812:SF1">
    <property type="entry name" value="LIPOPROTEIN"/>
    <property type="match status" value="1"/>
</dbReference>
<dbReference type="PANTHER" id="PTHR35812">
    <property type="entry name" value="LIPOPROTEIN"/>
    <property type="match status" value="1"/>
</dbReference>
<feature type="domain" description="Lcl C-terminal" evidence="2">
    <location>
        <begin position="21"/>
        <end position="135"/>
    </location>
</feature>
<keyword evidence="4" id="KW-1185">Reference proteome</keyword>
<gene>
    <name evidence="3" type="ORF">ACFPL4_33495</name>
</gene>